<organism evidence="3 4">
    <name type="scientific">Mus spicilegus</name>
    <name type="common">Mound-building mouse</name>
    <dbReference type="NCBI Taxonomy" id="10103"/>
    <lineage>
        <taxon>Eukaryota</taxon>
        <taxon>Metazoa</taxon>
        <taxon>Chordata</taxon>
        <taxon>Craniata</taxon>
        <taxon>Vertebrata</taxon>
        <taxon>Euteleostomi</taxon>
        <taxon>Mammalia</taxon>
        <taxon>Eutheria</taxon>
        <taxon>Euarchontoglires</taxon>
        <taxon>Glires</taxon>
        <taxon>Rodentia</taxon>
        <taxon>Myomorpha</taxon>
        <taxon>Muroidea</taxon>
        <taxon>Muridae</taxon>
        <taxon>Murinae</taxon>
        <taxon>Mus</taxon>
        <taxon>Mus</taxon>
    </lineage>
</organism>
<reference evidence="3" key="1">
    <citation type="submission" date="2025-08" db="UniProtKB">
        <authorList>
            <consortium name="Ensembl"/>
        </authorList>
    </citation>
    <scope>IDENTIFICATION</scope>
</reference>
<accession>A0A8C6GCI7</accession>
<dbReference type="InterPro" id="IPR000651">
    <property type="entry name" value="Ras-like_Gua-exchang_fac_N"/>
</dbReference>
<reference evidence="3" key="2">
    <citation type="submission" date="2025-09" db="UniProtKB">
        <authorList>
            <consortium name="Ensembl"/>
        </authorList>
    </citation>
    <scope>IDENTIFICATION</scope>
</reference>
<dbReference type="Pfam" id="PF00618">
    <property type="entry name" value="RasGEF_N"/>
    <property type="match status" value="1"/>
</dbReference>
<dbReference type="CDD" id="cd06224">
    <property type="entry name" value="REM"/>
    <property type="match status" value="1"/>
</dbReference>
<dbReference type="PROSITE" id="PS50212">
    <property type="entry name" value="RASGEF_NTER"/>
    <property type="match status" value="1"/>
</dbReference>
<dbReference type="AlphaFoldDB" id="A0A8C6GCI7"/>
<dbReference type="InterPro" id="IPR023578">
    <property type="entry name" value="Ras_GEF_dom_sf"/>
</dbReference>
<dbReference type="Gene3D" id="1.20.870.10">
    <property type="entry name" value="Son of sevenless (SoS) protein Chain: S domain 1"/>
    <property type="match status" value="1"/>
</dbReference>
<dbReference type="PANTHER" id="PTHR46793:SF1">
    <property type="entry name" value="1700018F24RIK PROTEIN-RELATED"/>
    <property type="match status" value="1"/>
</dbReference>
<evidence type="ECO:0000256" key="1">
    <source>
        <dbReference type="PROSITE-ProRule" id="PRU00135"/>
    </source>
</evidence>
<feature type="domain" description="N-terminal Ras-GEF" evidence="2">
    <location>
        <begin position="38"/>
        <end position="117"/>
    </location>
</feature>
<dbReference type="PANTHER" id="PTHR46793">
    <property type="entry name" value="1700018F24RIK PROTEIN-RELATED-RELATED"/>
    <property type="match status" value="1"/>
</dbReference>
<sequence>MRGTNENAADLCLFESLILIFPNCENTSAPQDLRELHRESPISAEKVVKLVNNLVPSLQEGDPFFVPTFLSTYRTFVTTLHVLGLLFMRYPYFHPHSVEHRQVKSSLCTFLHTWMDK</sequence>
<evidence type="ECO:0000313" key="4">
    <source>
        <dbReference type="Proteomes" id="UP000694415"/>
    </source>
</evidence>
<dbReference type="Proteomes" id="UP000694415">
    <property type="component" value="Unplaced"/>
</dbReference>
<dbReference type="SUPFAM" id="SSF48366">
    <property type="entry name" value="Ras GEF"/>
    <property type="match status" value="1"/>
</dbReference>
<dbReference type="Ensembl" id="ENSMSIT00000004825.1">
    <property type="protein sequence ID" value="ENSMSIP00000003815.1"/>
    <property type="gene ID" value="ENSMSIG00000003516.1"/>
</dbReference>
<proteinExistence type="predicted"/>
<evidence type="ECO:0000259" key="2">
    <source>
        <dbReference type="PROSITE" id="PS50212"/>
    </source>
</evidence>
<protein>
    <recommendedName>
        <fullName evidence="2">N-terminal Ras-GEF domain-containing protein</fullName>
    </recommendedName>
</protein>
<dbReference type="GO" id="GO:0005085">
    <property type="term" value="F:guanyl-nucleotide exchange factor activity"/>
    <property type="evidence" value="ECO:0007669"/>
    <property type="project" value="UniProtKB-KW"/>
</dbReference>
<keyword evidence="1" id="KW-0344">Guanine-nucleotide releasing factor</keyword>
<keyword evidence="4" id="KW-1185">Reference proteome</keyword>
<dbReference type="GeneTree" id="ENSGT00940000153181"/>
<evidence type="ECO:0000313" key="3">
    <source>
        <dbReference type="Ensembl" id="ENSMSIP00000003815.1"/>
    </source>
</evidence>
<name>A0A8C6GCI7_MUSSI</name>